<evidence type="ECO:0000313" key="1">
    <source>
        <dbReference type="EMBL" id="SYR49012.1"/>
    </source>
</evidence>
<sequence length="154" mass="17160">MDRHTLPTKIIHYSQRPETSSVKQVIRHEIHTPALIDTGQDRTLLTMCCTDMPAGALFAQVEAFQTVNPVCFLVVNRPAFPPQLNMNTRATVADPGFRYLPDTQGYRPIIPPALPVVNGSALHQQSASPSDTDTVSLPQKMHRLTLLSRPQNFF</sequence>
<organism evidence="1 2">
    <name type="scientific">Klebsiella pneumoniae</name>
    <dbReference type="NCBI Taxonomy" id="573"/>
    <lineage>
        <taxon>Bacteria</taxon>
        <taxon>Pseudomonadati</taxon>
        <taxon>Pseudomonadota</taxon>
        <taxon>Gammaproteobacteria</taxon>
        <taxon>Enterobacterales</taxon>
        <taxon>Enterobacteriaceae</taxon>
        <taxon>Klebsiella/Raoultella group</taxon>
        <taxon>Klebsiella</taxon>
        <taxon>Klebsiella pneumoniae complex</taxon>
    </lineage>
</organism>
<name>A0A8B4VVQ5_KLEPN</name>
<dbReference type="Proteomes" id="UP000258253">
    <property type="component" value="Unassembled WGS sequence"/>
</dbReference>
<dbReference type="EMBL" id="ULCI01000078">
    <property type="protein sequence ID" value="SYR49012.1"/>
    <property type="molecule type" value="Genomic_DNA"/>
</dbReference>
<accession>A0A8B4VVQ5</accession>
<evidence type="ECO:0000313" key="2">
    <source>
        <dbReference type="Proteomes" id="UP000258253"/>
    </source>
</evidence>
<reference evidence="1 2" key="1">
    <citation type="submission" date="2018-08" db="EMBL/GenBank/DDBJ databases">
        <authorList>
            <consortium name="Pathogen Informatics"/>
        </authorList>
    </citation>
    <scope>NUCLEOTIDE SEQUENCE [LARGE SCALE GENOMIC DNA]</scope>
    <source>
        <strain evidence="1 2">EuSCAPE_HU047</strain>
    </source>
</reference>
<proteinExistence type="predicted"/>
<comment type="caution">
    <text evidence="1">The sequence shown here is derived from an EMBL/GenBank/DDBJ whole genome shotgun (WGS) entry which is preliminary data.</text>
</comment>
<protein>
    <submittedName>
        <fullName evidence="1">Uncharacterized protein</fullName>
    </submittedName>
</protein>
<dbReference type="AlphaFoldDB" id="A0A8B4VVQ5"/>
<gene>
    <name evidence="1" type="ORF">SAMEA3538828_05293</name>
</gene>